<organism evidence="6 7">
    <name type="scientific">Candidatus Shapirobacteria bacterium CG09_land_8_20_14_0_10_47_13</name>
    <dbReference type="NCBI Taxonomy" id="1974481"/>
    <lineage>
        <taxon>Bacteria</taxon>
        <taxon>Candidatus Shapironibacteriota</taxon>
    </lineage>
</organism>
<dbReference type="GO" id="GO:0015934">
    <property type="term" value="C:large ribosomal subunit"/>
    <property type="evidence" value="ECO:0007669"/>
    <property type="project" value="InterPro"/>
</dbReference>
<evidence type="ECO:0000256" key="4">
    <source>
        <dbReference type="ARBA" id="ARBA00035178"/>
    </source>
</evidence>
<dbReference type="GO" id="GO:0006412">
    <property type="term" value="P:translation"/>
    <property type="evidence" value="ECO:0007669"/>
    <property type="project" value="UniProtKB-UniRule"/>
</dbReference>
<gene>
    <name evidence="5" type="primary">rpmF</name>
    <name evidence="6" type="ORF">COT65_02185</name>
</gene>
<comment type="caution">
    <text evidence="6">The sequence shown here is derived from an EMBL/GenBank/DDBJ whole genome shotgun (WGS) entry which is preliminary data.</text>
</comment>
<keyword evidence="3 5" id="KW-0687">Ribonucleoprotein</keyword>
<evidence type="ECO:0000256" key="5">
    <source>
        <dbReference type="HAMAP-Rule" id="MF_00340"/>
    </source>
</evidence>
<accession>A0A2H0WMB9</accession>
<reference evidence="7" key="1">
    <citation type="submission" date="2017-09" db="EMBL/GenBank/DDBJ databases">
        <title>Depth-based differentiation of microbial function through sediment-hosted aquifers and enrichment of novel symbionts in the deep terrestrial subsurface.</title>
        <authorList>
            <person name="Probst A.J."/>
            <person name="Ladd B."/>
            <person name="Jarett J.K."/>
            <person name="Geller-Mcgrath D.E."/>
            <person name="Sieber C.M.K."/>
            <person name="Emerson J.B."/>
            <person name="Anantharaman K."/>
            <person name="Thomas B.C."/>
            <person name="Malmstrom R."/>
            <person name="Stieglmeier M."/>
            <person name="Klingl A."/>
            <person name="Woyke T."/>
            <person name="Ryan C.M."/>
            <person name="Banfield J.F."/>
        </authorList>
    </citation>
    <scope>NUCLEOTIDE SEQUENCE [LARGE SCALE GENOMIC DNA]</scope>
</reference>
<dbReference type="HAMAP" id="MF_00340">
    <property type="entry name" value="Ribosomal_bL32"/>
    <property type="match status" value="1"/>
</dbReference>
<dbReference type="PANTHER" id="PTHR35534">
    <property type="entry name" value="50S RIBOSOMAL PROTEIN L32"/>
    <property type="match status" value="1"/>
</dbReference>
<protein>
    <recommendedName>
        <fullName evidence="4 5">Large ribosomal subunit protein bL32</fullName>
    </recommendedName>
</protein>
<evidence type="ECO:0000256" key="3">
    <source>
        <dbReference type="ARBA" id="ARBA00023274"/>
    </source>
</evidence>
<comment type="similarity">
    <text evidence="1 5">Belongs to the bacterial ribosomal protein bL32 family.</text>
</comment>
<dbReference type="EMBL" id="PEZJ01000028">
    <property type="protein sequence ID" value="PIS13801.1"/>
    <property type="molecule type" value="Genomic_DNA"/>
</dbReference>
<proteinExistence type="inferred from homology"/>
<sequence>MAPLPKRRHSTQRQGKRRASFKIKLPNLVLCPKCKTLKPSHQVCPKCDGQR</sequence>
<dbReference type="SUPFAM" id="SSF57829">
    <property type="entry name" value="Zn-binding ribosomal proteins"/>
    <property type="match status" value="1"/>
</dbReference>
<dbReference type="Proteomes" id="UP000230033">
    <property type="component" value="Unassembled WGS sequence"/>
</dbReference>
<dbReference type="InterPro" id="IPR011332">
    <property type="entry name" value="Ribosomal_zn-bd"/>
</dbReference>
<dbReference type="GO" id="GO:0003735">
    <property type="term" value="F:structural constituent of ribosome"/>
    <property type="evidence" value="ECO:0007669"/>
    <property type="project" value="InterPro"/>
</dbReference>
<evidence type="ECO:0000313" key="6">
    <source>
        <dbReference type="EMBL" id="PIS13801.1"/>
    </source>
</evidence>
<dbReference type="NCBIfam" id="TIGR01031">
    <property type="entry name" value="rpmF_bact"/>
    <property type="match status" value="1"/>
</dbReference>
<name>A0A2H0WMB9_9BACT</name>
<evidence type="ECO:0000256" key="2">
    <source>
        <dbReference type="ARBA" id="ARBA00022980"/>
    </source>
</evidence>
<dbReference type="AlphaFoldDB" id="A0A2H0WMB9"/>
<dbReference type="Pfam" id="PF01783">
    <property type="entry name" value="Ribosomal_L32p"/>
    <property type="match status" value="1"/>
</dbReference>
<evidence type="ECO:0000313" key="7">
    <source>
        <dbReference type="Proteomes" id="UP000230033"/>
    </source>
</evidence>
<keyword evidence="2 5" id="KW-0689">Ribosomal protein</keyword>
<dbReference type="InterPro" id="IPR002677">
    <property type="entry name" value="Ribosomal_bL32"/>
</dbReference>
<evidence type="ECO:0000256" key="1">
    <source>
        <dbReference type="ARBA" id="ARBA00008560"/>
    </source>
</evidence>
<dbReference type="InterPro" id="IPR044957">
    <property type="entry name" value="Ribosomal_bL32_bact"/>
</dbReference>
<dbReference type="PANTHER" id="PTHR35534:SF1">
    <property type="entry name" value="LARGE RIBOSOMAL SUBUNIT PROTEIN BL32"/>
    <property type="match status" value="1"/>
</dbReference>